<feature type="region of interest" description="Disordered" evidence="1">
    <location>
        <begin position="565"/>
        <end position="597"/>
    </location>
</feature>
<keyword evidence="3" id="KW-1185">Reference proteome</keyword>
<dbReference type="AlphaFoldDB" id="A0A0C3FAH7"/>
<dbReference type="InParanoid" id="A0A0C3FAH7"/>
<reference evidence="2 3" key="1">
    <citation type="submission" date="2014-04" db="EMBL/GenBank/DDBJ databases">
        <authorList>
            <consortium name="DOE Joint Genome Institute"/>
            <person name="Kuo A."/>
            <person name="Tarkka M."/>
            <person name="Buscot F."/>
            <person name="Kohler A."/>
            <person name="Nagy L.G."/>
            <person name="Floudas D."/>
            <person name="Copeland A."/>
            <person name="Barry K.W."/>
            <person name="Cichocki N."/>
            <person name="Veneault-Fourrey C."/>
            <person name="LaButti K."/>
            <person name="Lindquist E.A."/>
            <person name="Lipzen A."/>
            <person name="Lundell T."/>
            <person name="Morin E."/>
            <person name="Murat C."/>
            <person name="Sun H."/>
            <person name="Tunlid A."/>
            <person name="Henrissat B."/>
            <person name="Grigoriev I.V."/>
            <person name="Hibbett D.S."/>
            <person name="Martin F."/>
            <person name="Nordberg H.P."/>
            <person name="Cantor M.N."/>
            <person name="Hua S.X."/>
        </authorList>
    </citation>
    <scope>NUCLEOTIDE SEQUENCE [LARGE SCALE GENOMIC DNA]</scope>
    <source>
        <strain evidence="2 3">F 1598</strain>
    </source>
</reference>
<dbReference type="SUPFAM" id="SSF56112">
    <property type="entry name" value="Protein kinase-like (PK-like)"/>
    <property type="match status" value="1"/>
</dbReference>
<reference evidence="3" key="2">
    <citation type="submission" date="2015-01" db="EMBL/GenBank/DDBJ databases">
        <title>Evolutionary Origins and Diversification of the Mycorrhizal Mutualists.</title>
        <authorList>
            <consortium name="DOE Joint Genome Institute"/>
            <consortium name="Mycorrhizal Genomics Consortium"/>
            <person name="Kohler A."/>
            <person name="Kuo A."/>
            <person name="Nagy L.G."/>
            <person name="Floudas D."/>
            <person name="Copeland A."/>
            <person name="Barry K.W."/>
            <person name="Cichocki N."/>
            <person name="Veneault-Fourrey C."/>
            <person name="LaButti K."/>
            <person name="Lindquist E.A."/>
            <person name="Lipzen A."/>
            <person name="Lundell T."/>
            <person name="Morin E."/>
            <person name="Murat C."/>
            <person name="Riley R."/>
            <person name="Ohm R."/>
            <person name="Sun H."/>
            <person name="Tunlid A."/>
            <person name="Henrissat B."/>
            <person name="Grigoriev I.V."/>
            <person name="Hibbett D.S."/>
            <person name="Martin F."/>
        </authorList>
    </citation>
    <scope>NUCLEOTIDE SEQUENCE [LARGE SCALE GENOMIC DNA]</scope>
    <source>
        <strain evidence="3">F 1598</strain>
    </source>
</reference>
<evidence type="ECO:0000313" key="2">
    <source>
        <dbReference type="EMBL" id="KIM76924.1"/>
    </source>
</evidence>
<dbReference type="Proteomes" id="UP000054166">
    <property type="component" value="Unassembled WGS sequence"/>
</dbReference>
<accession>A0A0C3FAH7</accession>
<dbReference type="HOGENOM" id="CLU_436862_0_0_1"/>
<evidence type="ECO:0000313" key="3">
    <source>
        <dbReference type="Proteomes" id="UP000054166"/>
    </source>
</evidence>
<proteinExistence type="predicted"/>
<evidence type="ECO:0000256" key="1">
    <source>
        <dbReference type="SAM" id="MobiDB-lite"/>
    </source>
</evidence>
<dbReference type="EMBL" id="KN833030">
    <property type="protein sequence ID" value="KIM76924.1"/>
    <property type="molecule type" value="Genomic_DNA"/>
</dbReference>
<protein>
    <recommendedName>
        <fullName evidence="4">Protein kinase domain-containing protein</fullName>
    </recommendedName>
</protein>
<dbReference type="InterPro" id="IPR011009">
    <property type="entry name" value="Kinase-like_dom_sf"/>
</dbReference>
<organism evidence="2 3">
    <name type="scientific">Piloderma croceum (strain F 1598)</name>
    <dbReference type="NCBI Taxonomy" id="765440"/>
    <lineage>
        <taxon>Eukaryota</taxon>
        <taxon>Fungi</taxon>
        <taxon>Dikarya</taxon>
        <taxon>Basidiomycota</taxon>
        <taxon>Agaricomycotina</taxon>
        <taxon>Agaricomycetes</taxon>
        <taxon>Agaricomycetidae</taxon>
        <taxon>Atheliales</taxon>
        <taxon>Atheliaceae</taxon>
        <taxon>Piloderma</taxon>
    </lineage>
</organism>
<name>A0A0C3FAH7_PILCF</name>
<dbReference type="Gene3D" id="1.10.510.10">
    <property type="entry name" value="Transferase(Phosphotransferase) domain 1"/>
    <property type="match status" value="1"/>
</dbReference>
<evidence type="ECO:0008006" key="4">
    <source>
        <dbReference type="Google" id="ProtNLM"/>
    </source>
</evidence>
<sequence length="626" mass="71201">MLLLHTDPNLSRFFFLSSNPAFERAAEYLLRINPKEENGLKPMRKSAWNSIPPRFIVRSLDDISRKNPLSATLVKLALPHNRPLALAEAFINLHMRLAESIGYINIIWSLMPRDPVGFQYVHAGVITLTSTLDLLDNFITSDAQNLDAIFPVISAENSDGFAYYTAVTRNLELQPIIAALFVRQQSFPRPWYFNIVETMFQAASTLGIQELYELLFGRWPLSYDFGPMFTFYWPLLSPWRCRWVREARRYLSPLAYITDNLKRLIAVWLFSNSTGLSQISGFVVVFPRNAMISGRGGMRLFFRRVVDSFIGPTRLPCIGPSDTEARMYSRSPNRRIPDVALFSSLSTISSLYNALWSIKYIHALCPAWNSRGRNPSHMLSLLSTYFLRRTTSPGVTFRACPTSATSKDFLSFIESILQGLNFLHSCGIVHLDIDFKKILVNQFAHTHTYSKLGVICDEEARICLRNKGQIRYCLFEKEEQTTAFSHQLVYAEEGHLISFYTDCVNPELDPFKFDVAYMGNTLTCYHYVIPAFYFLDRMTTEDVAELEKELPVQASINSSVCVSPESSIKNESGDPDPTCSGSALDNASLPELPPSNEQPSLWESFPVDFVEKWFSGGWGWFEAGEL</sequence>
<gene>
    <name evidence="2" type="ORF">PILCRDRAFT_12456</name>
</gene>